<reference evidence="3" key="2">
    <citation type="journal article" date="2013" name="PLoS Genet.">
        <title>Comparative genome structure, secondary metabolite, and effector coding capacity across Cochliobolus pathogens.</title>
        <authorList>
            <person name="Condon B.J."/>
            <person name="Leng Y."/>
            <person name="Wu D."/>
            <person name="Bushley K.E."/>
            <person name="Ohm R.A."/>
            <person name="Otillar R."/>
            <person name="Martin J."/>
            <person name="Schackwitz W."/>
            <person name="Grimwood J."/>
            <person name="MohdZainudin N."/>
            <person name="Xue C."/>
            <person name="Wang R."/>
            <person name="Manning V.A."/>
            <person name="Dhillon B."/>
            <person name="Tu Z.J."/>
            <person name="Steffenson B.J."/>
            <person name="Salamov A."/>
            <person name="Sun H."/>
            <person name="Lowry S."/>
            <person name="LaButti K."/>
            <person name="Han J."/>
            <person name="Copeland A."/>
            <person name="Lindquist E."/>
            <person name="Barry K."/>
            <person name="Schmutz J."/>
            <person name="Baker S.E."/>
            <person name="Ciuffetti L.M."/>
            <person name="Grigoriev I.V."/>
            <person name="Zhong S."/>
            <person name="Turgeon B.G."/>
        </authorList>
    </citation>
    <scope>NUCLEOTIDE SEQUENCE [LARGE SCALE GENOMIC DNA]</scope>
    <source>
        <strain evidence="3">C5 / ATCC 48332 / race O</strain>
    </source>
</reference>
<protein>
    <submittedName>
        <fullName evidence="2">Uncharacterized protein</fullName>
    </submittedName>
</protein>
<feature type="region of interest" description="Disordered" evidence="1">
    <location>
        <begin position="188"/>
        <end position="210"/>
    </location>
</feature>
<dbReference type="EMBL" id="KB445569">
    <property type="protein sequence ID" value="EMD97869.1"/>
    <property type="molecule type" value="Genomic_DNA"/>
</dbReference>
<reference evidence="2 3" key="1">
    <citation type="journal article" date="2012" name="PLoS Pathog.">
        <title>Diverse lifestyles and strategies of plant pathogenesis encoded in the genomes of eighteen Dothideomycetes fungi.</title>
        <authorList>
            <person name="Ohm R.A."/>
            <person name="Feau N."/>
            <person name="Henrissat B."/>
            <person name="Schoch C.L."/>
            <person name="Horwitz B.A."/>
            <person name="Barry K.W."/>
            <person name="Condon B.J."/>
            <person name="Copeland A.C."/>
            <person name="Dhillon B."/>
            <person name="Glaser F."/>
            <person name="Hesse C.N."/>
            <person name="Kosti I."/>
            <person name="LaButti K."/>
            <person name="Lindquist E.A."/>
            <person name="Lucas S."/>
            <person name="Salamov A.A."/>
            <person name="Bradshaw R.E."/>
            <person name="Ciuffetti L."/>
            <person name="Hamelin R.C."/>
            <person name="Kema G.H.J."/>
            <person name="Lawrence C."/>
            <person name="Scott J.A."/>
            <person name="Spatafora J.W."/>
            <person name="Turgeon B.G."/>
            <person name="de Wit P.J.G.M."/>
            <person name="Zhong S."/>
            <person name="Goodwin S.B."/>
            <person name="Grigoriev I.V."/>
        </authorList>
    </citation>
    <scope>NUCLEOTIDE SEQUENCE [LARGE SCALE GENOMIC DNA]</scope>
    <source>
        <strain evidence="3">C5 / ATCC 48332 / race O</strain>
    </source>
</reference>
<name>M2UHE8_COCH5</name>
<gene>
    <name evidence="2" type="ORF">COCHEDRAFT_1026206</name>
</gene>
<dbReference type="Proteomes" id="UP000016936">
    <property type="component" value="Unassembled WGS sequence"/>
</dbReference>
<keyword evidence="3" id="KW-1185">Reference proteome</keyword>
<organism evidence="2 3">
    <name type="scientific">Cochliobolus heterostrophus (strain C5 / ATCC 48332 / race O)</name>
    <name type="common">Southern corn leaf blight fungus</name>
    <name type="synonym">Bipolaris maydis</name>
    <dbReference type="NCBI Taxonomy" id="701091"/>
    <lineage>
        <taxon>Eukaryota</taxon>
        <taxon>Fungi</taxon>
        <taxon>Dikarya</taxon>
        <taxon>Ascomycota</taxon>
        <taxon>Pezizomycotina</taxon>
        <taxon>Dothideomycetes</taxon>
        <taxon>Pleosporomycetidae</taxon>
        <taxon>Pleosporales</taxon>
        <taxon>Pleosporineae</taxon>
        <taxon>Pleosporaceae</taxon>
        <taxon>Bipolaris</taxon>
    </lineage>
</organism>
<accession>M2UHE8</accession>
<evidence type="ECO:0000256" key="1">
    <source>
        <dbReference type="SAM" id="MobiDB-lite"/>
    </source>
</evidence>
<sequence length="210" mass="22914">MGRGFAGQRRGNDQDRKRLSLDRVPARRVRTSPAEARVGAVGELVGAPKVSHHSPTAKHHCAGTSSAALAIAQANASAILFPHNAGEGHMHRSPTSLVACPLGHWPRQTQCSAAVWSQARPSISTHTRKKMKILRQLRRAMWNLVVPNATRCSPANRTYHGPVPYTALTRRPLTLSIACSRSTSVARHLGSARGSHHLEHSITHSRRSQR</sequence>
<dbReference type="AlphaFoldDB" id="M2UHE8"/>
<evidence type="ECO:0000313" key="2">
    <source>
        <dbReference type="EMBL" id="EMD97869.1"/>
    </source>
</evidence>
<feature type="compositionally biased region" description="Basic and acidic residues" evidence="1">
    <location>
        <begin position="10"/>
        <end position="25"/>
    </location>
</feature>
<dbReference type="HOGENOM" id="CLU_1461064_0_0_1"/>
<proteinExistence type="predicted"/>
<feature type="region of interest" description="Disordered" evidence="1">
    <location>
        <begin position="1"/>
        <end position="35"/>
    </location>
</feature>
<evidence type="ECO:0000313" key="3">
    <source>
        <dbReference type="Proteomes" id="UP000016936"/>
    </source>
</evidence>